<name>A0A7I7QX17_9MYCO</name>
<protein>
    <submittedName>
        <fullName evidence="1">Uncharacterized protein</fullName>
    </submittedName>
</protein>
<keyword evidence="2" id="KW-1185">Reference proteome</keyword>
<evidence type="ECO:0000313" key="1">
    <source>
        <dbReference type="EMBL" id="BBY30852.1"/>
    </source>
</evidence>
<dbReference type="Proteomes" id="UP000467193">
    <property type="component" value="Chromosome"/>
</dbReference>
<accession>A0A7I7QX17</accession>
<dbReference type="EMBL" id="AP022588">
    <property type="protein sequence ID" value="BBY30852.1"/>
    <property type="molecule type" value="Genomic_DNA"/>
</dbReference>
<dbReference type="AlphaFoldDB" id="A0A7I7QX17"/>
<gene>
    <name evidence="1" type="ORF">MSEDJ_49480</name>
</gene>
<organism evidence="1 2">
    <name type="scientific">Mycolicibacterium sediminis</name>
    <dbReference type="NCBI Taxonomy" id="1286180"/>
    <lineage>
        <taxon>Bacteria</taxon>
        <taxon>Bacillati</taxon>
        <taxon>Actinomycetota</taxon>
        <taxon>Actinomycetes</taxon>
        <taxon>Mycobacteriales</taxon>
        <taxon>Mycobacteriaceae</taxon>
        <taxon>Mycolicibacterium</taxon>
    </lineage>
</organism>
<dbReference type="KEGG" id="msei:MSEDJ_49480"/>
<reference evidence="1 2" key="1">
    <citation type="journal article" date="2019" name="Emerg. Microbes Infect.">
        <title>Comprehensive subspecies identification of 175 nontuberculous mycobacteria species based on 7547 genomic profiles.</title>
        <authorList>
            <person name="Matsumoto Y."/>
            <person name="Kinjo T."/>
            <person name="Motooka D."/>
            <person name="Nabeya D."/>
            <person name="Jung N."/>
            <person name="Uechi K."/>
            <person name="Horii T."/>
            <person name="Iida T."/>
            <person name="Fujita J."/>
            <person name="Nakamura S."/>
        </authorList>
    </citation>
    <scope>NUCLEOTIDE SEQUENCE [LARGE SCALE GENOMIC DNA]</scope>
    <source>
        <strain evidence="1 2">JCM 17899</strain>
    </source>
</reference>
<proteinExistence type="predicted"/>
<sequence>MLARELCRLDTPPERAADTGHLVGRDLLTVARAADDDAEAAGVRDRPRGGGDAERRVVVLGVVGEGAAVDGVVAAGPEVLDDCLLEFESGVVGTEVDAHGRHDTWPLTGACGTAGAYRTPAAITVR</sequence>
<evidence type="ECO:0000313" key="2">
    <source>
        <dbReference type="Proteomes" id="UP000467193"/>
    </source>
</evidence>